<feature type="compositionally biased region" description="Polar residues" evidence="9">
    <location>
        <begin position="210"/>
        <end position="229"/>
    </location>
</feature>
<dbReference type="SUPFAM" id="SSF46934">
    <property type="entry name" value="UBA-like"/>
    <property type="match status" value="1"/>
</dbReference>
<dbReference type="SUPFAM" id="SSF101238">
    <property type="entry name" value="XPC-binding domain"/>
    <property type="match status" value="1"/>
</dbReference>
<feature type="region of interest" description="Disordered" evidence="9">
    <location>
        <begin position="195"/>
        <end position="247"/>
    </location>
</feature>
<dbReference type="Proteomes" id="UP000008909">
    <property type="component" value="Unassembled WGS sequence"/>
</dbReference>
<dbReference type="CDD" id="cd14377">
    <property type="entry name" value="UBA1_Rad23"/>
    <property type="match status" value="1"/>
</dbReference>
<evidence type="ECO:0000313" key="13">
    <source>
        <dbReference type="Proteomes" id="UP000008909"/>
    </source>
</evidence>
<dbReference type="GO" id="GO:0031593">
    <property type="term" value="F:polyubiquitin modification-dependent protein binding"/>
    <property type="evidence" value="ECO:0007669"/>
    <property type="project" value="TreeGrafter"/>
</dbReference>
<evidence type="ECO:0000256" key="1">
    <source>
        <dbReference type="ARBA" id="ARBA00004123"/>
    </source>
</evidence>
<dbReference type="InterPro" id="IPR036353">
    <property type="entry name" value="XPC-bd_sf"/>
</dbReference>
<dbReference type="GO" id="GO:0005829">
    <property type="term" value="C:cytosol"/>
    <property type="evidence" value="ECO:0007669"/>
    <property type="project" value="TreeGrafter"/>
</dbReference>
<dbReference type="Pfam" id="PF00240">
    <property type="entry name" value="ubiquitin"/>
    <property type="match status" value="1"/>
</dbReference>
<dbReference type="InterPro" id="IPR015360">
    <property type="entry name" value="XPC-bd"/>
</dbReference>
<name>G7YFZ4_CLOSI</name>
<dbReference type="SMART" id="SM00727">
    <property type="entry name" value="STI1"/>
    <property type="match status" value="1"/>
</dbReference>
<keyword evidence="13" id="KW-1185">Reference proteome</keyword>
<keyword evidence="7" id="KW-0234">DNA repair</keyword>
<evidence type="ECO:0000259" key="11">
    <source>
        <dbReference type="PROSITE" id="PS50053"/>
    </source>
</evidence>
<dbReference type="PANTHER" id="PTHR10621:SF0">
    <property type="entry name" value="UV EXCISION REPAIR PROTEIN RAD23"/>
    <property type="match status" value="1"/>
</dbReference>
<dbReference type="CDD" id="cd01805">
    <property type="entry name" value="Ubl_Rad23"/>
    <property type="match status" value="1"/>
</dbReference>
<organism evidence="12 13">
    <name type="scientific">Clonorchis sinensis</name>
    <name type="common">Chinese liver fluke</name>
    <dbReference type="NCBI Taxonomy" id="79923"/>
    <lineage>
        <taxon>Eukaryota</taxon>
        <taxon>Metazoa</taxon>
        <taxon>Spiralia</taxon>
        <taxon>Lophotrochozoa</taxon>
        <taxon>Platyhelminthes</taxon>
        <taxon>Trematoda</taxon>
        <taxon>Digenea</taxon>
        <taxon>Opisthorchiida</taxon>
        <taxon>Opisthorchiata</taxon>
        <taxon>Opisthorchiidae</taxon>
        <taxon>Clonorchis</taxon>
    </lineage>
</organism>
<dbReference type="SUPFAM" id="SSF54236">
    <property type="entry name" value="Ubiquitin-like"/>
    <property type="match status" value="1"/>
</dbReference>
<keyword evidence="6" id="KW-0647">Proteasome</keyword>
<dbReference type="InterPro" id="IPR015940">
    <property type="entry name" value="UBA"/>
</dbReference>
<dbReference type="NCBIfam" id="TIGR00601">
    <property type="entry name" value="rad23"/>
    <property type="match status" value="1"/>
</dbReference>
<dbReference type="GO" id="GO:0003684">
    <property type="term" value="F:damaged DNA binding"/>
    <property type="evidence" value="ECO:0007669"/>
    <property type="project" value="InterPro"/>
</dbReference>
<accession>G7YFZ4</accession>
<evidence type="ECO:0000256" key="4">
    <source>
        <dbReference type="ARBA" id="ARBA00022737"/>
    </source>
</evidence>
<evidence type="ECO:0000259" key="10">
    <source>
        <dbReference type="PROSITE" id="PS50030"/>
    </source>
</evidence>
<dbReference type="Pfam" id="PF00627">
    <property type="entry name" value="UBA"/>
    <property type="match status" value="1"/>
</dbReference>
<evidence type="ECO:0000256" key="2">
    <source>
        <dbReference type="ARBA" id="ARBA00009878"/>
    </source>
</evidence>
<dbReference type="InterPro" id="IPR029071">
    <property type="entry name" value="Ubiquitin-like_domsf"/>
</dbReference>
<dbReference type="GO" id="GO:0043130">
    <property type="term" value="F:ubiquitin binding"/>
    <property type="evidence" value="ECO:0007669"/>
    <property type="project" value="TreeGrafter"/>
</dbReference>
<reference key="2">
    <citation type="submission" date="2011-10" db="EMBL/GenBank/DDBJ databases">
        <title>The genome and transcriptome sequence of Clonorchis sinensis provide insights into the carcinogenic liver fluke.</title>
        <authorList>
            <person name="Wang X."/>
            <person name="Huang Y."/>
            <person name="Chen W."/>
            <person name="Liu H."/>
            <person name="Guo L."/>
            <person name="Chen Y."/>
            <person name="Luo F."/>
            <person name="Zhou W."/>
            <person name="Sun J."/>
            <person name="Mao Q."/>
            <person name="Liang P."/>
            <person name="Zhou C."/>
            <person name="Tian Y."/>
            <person name="Men J."/>
            <person name="Lv X."/>
            <person name="Huang L."/>
            <person name="Zhou J."/>
            <person name="Hu Y."/>
            <person name="Li R."/>
            <person name="Zhang F."/>
            <person name="Lei H."/>
            <person name="Li X."/>
            <person name="Hu X."/>
            <person name="Liang C."/>
            <person name="Xu J."/>
            <person name="Wu Z."/>
            <person name="Yu X."/>
        </authorList>
    </citation>
    <scope>NUCLEOTIDE SEQUENCE</scope>
    <source>
        <strain>Henan</strain>
    </source>
</reference>
<dbReference type="GO" id="GO:0000502">
    <property type="term" value="C:proteasome complex"/>
    <property type="evidence" value="ECO:0007669"/>
    <property type="project" value="UniProtKB-KW"/>
</dbReference>
<sequence length="504" mass="55735">MSFSLHCEKSAQRIFAVLRINRRTFSRTTRTAFQALYGSYVGLILEYADQVVYSGRPREVTCTKRAQLAVAKIVTCLKSADCETRTSVLGRFLLEYRWLRGYLILTYALYKQGLANRFSTVDPTKTPVIWQAQRAQVSDVKKKIEAEKGNEFSASSQTLIHSGKVMEDEKTLKQYKVTDKGFIVVMAVSKPSKEPTASVEKLPEAAKPVQSEQSIPANTVASVQETTVPRSDVPAAAGPESATGESALVTGAEYERAISEIVGMGFERSMVIRAMRASFNNPDRAVEYLLSGNIPNAVVREQPAGGRERVDTPGDEHSASESPSSEDPISALASLPQFQQMRALVQANPELLPQLIQQIGADNSELLRLIQENEQGFLEFLNAPISQDAGEPEGIESSETTTPGNVRQGEPRQIILTMTQEERAAIERLQALGFPEELVIQVNEGIFVLNRNVMGKTKFPMQKVFYTGCECVRIPMNNHSRILRHIAVFPPGMMNQKCSSLETP</sequence>
<dbReference type="AlphaFoldDB" id="G7YFZ4"/>
<keyword evidence="5" id="KW-0227">DNA damage</keyword>
<dbReference type="GO" id="GO:0006289">
    <property type="term" value="P:nucleotide-excision repair"/>
    <property type="evidence" value="ECO:0007669"/>
    <property type="project" value="InterPro"/>
</dbReference>
<dbReference type="GO" id="GO:0070628">
    <property type="term" value="F:proteasome binding"/>
    <property type="evidence" value="ECO:0007669"/>
    <property type="project" value="TreeGrafter"/>
</dbReference>
<dbReference type="FunFam" id="1.10.8.10:FF:000003">
    <property type="entry name" value="UV excision repair protein RAD23 homolog"/>
    <property type="match status" value="1"/>
</dbReference>
<comment type="subcellular location">
    <subcellularLocation>
        <location evidence="1">Nucleus</location>
    </subcellularLocation>
</comment>
<comment type="similarity">
    <text evidence="2">Belongs to the RAD23 family.</text>
</comment>
<dbReference type="InterPro" id="IPR006636">
    <property type="entry name" value="STI1_HS-bd"/>
</dbReference>
<keyword evidence="4" id="KW-0677">Repeat</keyword>
<protein>
    <submittedName>
        <fullName evidence="12">UV excision repair protein RAD23</fullName>
    </submittedName>
</protein>
<feature type="region of interest" description="Disordered" evidence="9">
    <location>
        <begin position="299"/>
        <end position="329"/>
    </location>
</feature>
<feature type="domain" description="Ubiquitin-like" evidence="11">
    <location>
        <begin position="137"/>
        <end position="186"/>
    </location>
</feature>
<feature type="domain" description="UBA" evidence="10">
    <location>
        <begin position="252"/>
        <end position="292"/>
    </location>
</feature>
<evidence type="ECO:0000256" key="5">
    <source>
        <dbReference type="ARBA" id="ARBA00022763"/>
    </source>
</evidence>
<keyword evidence="8" id="KW-0539">Nucleus</keyword>
<evidence type="ECO:0000256" key="8">
    <source>
        <dbReference type="ARBA" id="ARBA00023242"/>
    </source>
</evidence>
<feature type="compositionally biased region" description="Basic and acidic residues" evidence="9">
    <location>
        <begin position="306"/>
        <end position="319"/>
    </location>
</feature>
<dbReference type="InterPro" id="IPR004806">
    <property type="entry name" value="Rad23"/>
</dbReference>
<evidence type="ECO:0000313" key="12">
    <source>
        <dbReference type="EMBL" id="GAA51877.1"/>
    </source>
</evidence>
<evidence type="ECO:0000256" key="9">
    <source>
        <dbReference type="SAM" id="MobiDB-lite"/>
    </source>
</evidence>
<dbReference type="InterPro" id="IPR009060">
    <property type="entry name" value="UBA-like_sf"/>
</dbReference>
<dbReference type="Gene3D" id="1.10.8.10">
    <property type="entry name" value="DNA helicase RuvA subunit, C-terminal domain"/>
    <property type="match status" value="2"/>
</dbReference>
<proteinExistence type="inferred from homology"/>
<dbReference type="EMBL" id="DF143210">
    <property type="protein sequence ID" value="GAA51877.1"/>
    <property type="molecule type" value="Genomic_DNA"/>
</dbReference>
<evidence type="ECO:0000256" key="3">
    <source>
        <dbReference type="ARBA" id="ARBA00022553"/>
    </source>
</evidence>
<gene>
    <name evidence="12" type="ORF">CLF_106944</name>
</gene>
<keyword evidence="3" id="KW-0597">Phosphoprotein</keyword>
<dbReference type="GO" id="GO:0043161">
    <property type="term" value="P:proteasome-mediated ubiquitin-dependent protein catabolic process"/>
    <property type="evidence" value="ECO:0007669"/>
    <property type="project" value="InterPro"/>
</dbReference>
<evidence type="ECO:0000256" key="7">
    <source>
        <dbReference type="ARBA" id="ARBA00023204"/>
    </source>
</evidence>
<dbReference type="InterPro" id="IPR041811">
    <property type="entry name" value="RAD23A/B_UBA1"/>
</dbReference>
<dbReference type="Pfam" id="PF09280">
    <property type="entry name" value="XPC-binding"/>
    <property type="match status" value="1"/>
</dbReference>
<evidence type="ECO:0000256" key="6">
    <source>
        <dbReference type="ARBA" id="ARBA00022942"/>
    </source>
</evidence>
<dbReference type="PROSITE" id="PS50030">
    <property type="entry name" value="UBA"/>
    <property type="match status" value="1"/>
</dbReference>
<dbReference type="SMART" id="SM00213">
    <property type="entry name" value="UBQ"/>
    <property type="match status" value="1"/>
</dbReference>
<dbReference type="SMART" id="SM00165">
    <property type="entry name" value="UBA"/>
    <property type="match status" value="1"/>
</dbReference>
<dbReference type="Gene3D" id="1.10.10.540">
    <property type="entry name" value="XPC-binding domain"/>
    <property type="match status" value="1"/>
</dbReference>
<dbReference type="InterPro" id="IPR000626">
    <property type="entry name" value="Ubiquitin-like_dom"/>
</dbReference>
<dbReference type="PROSITE" id="PS50053">
    <property type="entry name" value="UBIQUITIN_2"/>
    <property type="match status" value="1"/>
</dbReference>
<feature type="region of interest" description="Disordered" evidence="9">
    <location>
        <begin position="388"/>
        <end position="407"/>
    </location>
</feature>
<dbReference type="Gene3D" id="3.10.20.90">
    <property type="entry name" value="Phosphatidylinositol 3-kinase Catalytic Subunit, Chain A, domain 1"/>
    <property type="match status" value="1"/>
</dbReference>
<dbReference type="PANTHER" id="PTHR10621">
    <property type="entry name" value="UV EXCISION REPAIR PROTEIN RAD23"/>
    <property type="match status" value="1"/>
</dbReference>
<reference evidence="12" key="1">
    <citation type="journal article" date="2011" name="Genome Biol.">
        <title>The draft genome of the carcinogenic human liver fluke Clonorchis sinensis.</title>
        <authorList>
            <person name="Wang X."/>
            <person name="Chen W."/>
            <person name="Huang Y."/>
            <person name="Sun J."/>
            <person name="Men J."/>
            <person name="Liu H."/>
            <person name="Luo F."/>
            <person name="Guo L."/>
            <person name="Lv X."/>
            <person name="Deng C."/>
            <person name="Zhou C."/>
            <person name="Fan Y."/>
            <person name="Li X."/>
            <person name="Huang L."/>
            <person name="Hu Y."/>
            <person name="Liang C."/>
            <person name="Hu X."/>
            <person name="Xu J."/>
            <person name="Yu X."/>
        </authorList>
    </citation>
    <scope>NUCLEOTIDE SEQUENCE [LARGE SCALE GENOMIC DNA]</scope>
    <source>
        <strain evidence="12">Henan</strain>
    </source>
</reference>
<dbReference type="PRINTS" id="PR01839">
    <property type="entry name" value="RAD23PROTEIN"/>
</dbReference>
<dbReference type="GO" id="GO:0005654">
    <property type="term" value="C:nucleoplasm"/>
    <property type="evidence" value="ECO:0007669"/>
    <property type="project" value="TreeGrafter"/>
</dbReference>